<evidence type="ECO:0008006" key="5">
    <source>
        <dbReference type="Google" id="ProtNLM"/>
    </source>
</evidence>
<dbReference type="EMBL" id="MSCL01000001">
    <property type="protein sequence ID" value="PQJ74752.1"/>
    <property type="molecule type" value="Genomic_DNA"/>
</dbReference>
<feature type="transmembrane region" description="Helical" evidence="2">
    <location>
        <begin position="12"/>
        <end position="42"/>
    </location>
</feature>
<evidence type="ECO:0000256" key="1">
    <source>
        <dbReference type="SAM" id="MobiDB-lite"/>
    </source>
</evidence>
<keyword evidence="4" id="KW-1185">Reference proteome</keyword>
<protein>
    <recommendedName>
        <fullName evidence="5">FUSC family protein</fullName>
    </recommendedName>
</protein>
<reference evidence="3 4" key="1">
    <citation type="submission" date="2016-12" db="EMBL/GenBank/DDBJ databases">
        <title>Trade-off between light-utilization and light-protection in marine flavobacteria.</title>
        <authorList>
            <person name="Kumagai Y."/>
            <person name="Yoshizawa S."/>
            <person name="Kogure K."/>
            <person name="Iwasaki W."/>
        </authorList>
    </citation>
    <scope>NUCLEOTIDE SEQUENCE [LARGE SCALE GENOMIC DNA]</scope>
    <source>
        <strain evidence="3 4">KCTC 22729</strain>
    </source>
</reference>
<evidence type="ECO:0000313" key="4">
    <source>
        <dbReference type="Proteomes" id="UP000237608"/>
    </source>
</evidence>
<feature type="region of interest" description="Disordered" evidence="1">
    <location>
        <begin position="87"/>
        <end position="109"/>
    </location>
</feature>
<dbReference type="Proteomes" id="UP000237608">
    <property type="component" value="Unassembled WGS sequence"/>
</dbReference>
<sequence>MEKIVSIFAFTCAILALILSLLPIFIIAYIPAAIGIICAFILWKINHKNNSNSISLKVLVLLLFVSLSIISYQVFFTKSEVTDTKKLEQKEQQSEEEAIEELEGLELEE</sequence>
<feature type="compositionally biased region" description="Acidic residues" evidence="1">
    <location>
        <begin position="94"/>
        <end position="109"/>
    </location>
</feature>
<feature type="transmembrane region" description="Helical" evidence="2">
    <location>
        <begin position="54"/>
        <end position="76"/>
    </location>
</feature>
<evidence type="ECO:0000313" key="3">
    <source>
        <dbReference type="EMBL" id="PQJ74752.1"/>
    </source>
</evidence>
<keyword evidence="2" id="KW-1133">Transmembrane helix</keyword>
<accession>A0A2S7WBY1</accession>
<proteinExistence type="predicted"/>
<dbReference type="AlphaFoldDB" id="A0A2S7WBY1"/>
<keyword evidence="2" id="KW-0472">Membrane</keyword>
<organism evidence="3 4">
    <name type="scientific">Polaribacter gangjinensis</name>
    <dbReference type="NCBI Taxonomy" id="574710"/>
    <lineage>
        <taxon>Bacteria</taxon>
        <taxon>Pseudomonadati</taxon>
        <taxon>Bacteroidota</taxon>
        <taxon>Flavobacteriia</taxon>
        <taxon>Flavobacteriales</taxon>
        <taxon>Flavobacteriaceae</taxon>
    </lineage>
</organism>
<gene>
    <name evidence="3" type="ORF">BTO13_05570</name>
</gene>
<name>A0A2S7WBY1_9FLAO</name>
<evidence type="ECO:0000256" key="2">
    <source>
        <dbReference type="SAM" id="Phobius"/>
    </source>
</evidence>
<keyword evidence="2" id="KW-0812">Transmembrane</keyword>
<comment type="caution">
    <text evidence="3">The sequence shown here is derived from an EMBL/GenBank/DDBJ whole genome shotgun (WGS) entry which is preliminary data.</text>
</comment>
<dbReference type="RefSeq" id="WP_105045901.1">
    <property type="nucleotide sequence ID" value="NZ_CP150662.1"/>
</dbReference>